<dbReference type="Proteomes" id="UP000547528">
    <property type="component" value="Unassembled WGS sequence"/>
</dbReference>
<dbReference type="RefSeq" id="WP_183358712.1">
    <property type="nucleotide sequence ID" value="NZ_BAABKR010000001.1"/>
</dbReference>
<reference evidence="10 11" key="1">
    <citation type="submission" date="2020-08" db="EMBL/GenBank/DDBJ databases">
        <title>Sequencing the genomes of 1000 actinobacteria strains.</title>
        <authorList>
            <person name="Klenk H.-P."/>
        </authorList>
    </citation>
    <scope>NUCLEOTIDE SEQUENCE [LARGE SCALE GENOMIC DNA]</scope>
    <source>
        <strain evidence="10 11">DSM 28238</strain>
    </source>
</reference>
<keyword evidence="4" id="KW-0547">Nucleotide-binding</keyword>
<keyword evidence="7" id="KW-0444">Lipid biosynthesis</keyword>
<organism evidence="10 11">
    <name type="scientific">Garicola koreensis</name>
    <dbReference type="NCBI Taxonomy" id="1262554"/>
    <lineage>
        <taxon>Bacteria</taxon>
        <taxon>Bacillati</taxon>
        <taxon>Actinomycetota</taxon>
        <taxon>Actinomycetes</taxon>
        <taxon>Micrococcales</taxon>
        <taxon>Micrococcaceae</taxon>
        <taxon>Garicola</taxon>
    </lineage>
</organism>
<keyword evidence="3 10" id="KW-0808">Transferase</keyword>
<dbReference type="GO" id="GO:0005886">
    <property type="term" value="C:plasma membrane"/>
    <property type="evidence" value="ECO:0007669"/>
    <property type="project" value="TreeGrafter"/>
</dbReference>
<evidence type="ECO:0000256" key="1">
    <source>
        <dbReference type="ARBA" id="ARBA00001946"/>
    </source>
</evidence>
<evidence type="ECO:0000256" key="7">
    <source>
        <dbReference type="ARBA" id="ARBA00023209"/>
    </source>
</evidence>
<comment type="cofactor">
    <cofactor evidence="1">
        <name>Mg(2+)</name>
        <dbReference type="ChEBI" id="CHEBI:18420"/>
    </cofactor>
</comment>
<dbReference type="PROSITE" id="PS50146">
    <property type="entry name" value="DAGK"/>
    <property type="match status" value="1"/>
</dbReference>
<keyword evidence="8" id="KW-1208">Phospholipid metabolism</keyword>
<keyword evidence="6" id="KW-0067">ATP-binding</keyword>
<dbReference type="PANTHER" id="PTHR12358:SF106">
    <property type="entry name" value="LIPID KINASE YEGS"/>
    <property type="match status" value="1"/>
</dbReference>
<gene>
    <name evidence="10" type="ORF">FHX47_001929</name>
</gene>
<accession>A0A7W5TX41</accession>
<dbReference type="AlphaFoldDB" id="A0A7W5TX41"/>
<dbReference type="Pfam" id="PF00781">
    <property type="entry name" value="DAGK_cat"/>
    <property type="match status" value="1"/>
</dbReference>
<dbReference type="SMART" id="SM00046">
    <property type="entry name" value="DAGKc"/>
    <property type="match status" value="1"/>
</dbReference>
<name>A0A7W5TX41_9MICC</name>
<keyword evidence="7" id="KW-0443">Lipid metabolism</keyword>
<evidence type="ECO:0000256" key="6">
    <source>
        <dbReference type="ARBA" id="ARBA00022840"/>
    </source>
</evidence>
<keyword evidence="5 10" id="KW-0418">Kinase</keyword>
<keyword evidence="7" id="KW-0594">Phospholipid biosynthesis</keyword>
<dbReference type="GO" id="GO:0004143">
    <property type="term" value="F:ATP-dependent diacylglycerol kinase activity"/>
    <property type="evidence" value="ECO:0007669"/>
    <property type="project" value="UniProtKB-EC"/>
</dbReference>
<evidence type="ECO:0000256" key="3">
    <source>
        <dbReference type="ARBA" id="ARBA00022679"/>
    </source>
</evidence>
<dbReference type="InterPro" id="IPR016064">
    <property type="entry name" value="NAD/diacylglycerol_kinase_sf"/>
</dbReference>
<feature type="domain" description="DAGKc" evidence="9">
    <location>
        <begin position="11"/>
        <end position="147"/>
    </location>
</feature>
<keyword evidence="11" id="KW-1185">Reference proteome</keyword>
<dbReference type="SUPFAM" id="SSF111331">
    <property type="entry name" value="NAD kinase/diacylglycerol kinase-like"/>
    <property type="match status" value="1"/>
</dbReference>
<comment type="caution">
    <text evidence="10">The sequence shown here is derived from an EMBL/GenBank/DDBJ whole genome shotgun (WGS) entry which is preliminary data.</text>
</comment>
<dbReference type="GO" id="GO:0005524">
    <property type="term" value="F:ATP binding"/>
    <property type="evidence" value="ECO:0007669"/>
    <property type="project" value="UniProtKB-KW"/>
</dbReference>
<dbReference type="Pfam" id="PF19279">
    <property type="entry name" value="YegS_C"/>
    <property type="match status" value="1"/>
</dbReference>
<dbReference type="InterPro" id="IPR050187">
    <property type="entry name" value="Lipid_Phosphate_FormReg"/>
</dbReference>
<evidence type="ECO:0000256" key="5">
    <source>
        <dbReference type="ARBA" id="ARBA00022777"/>
    </source>
</evidence>
<evidence type="ECO:0000313" key="10">
    <source>
        <dbReference type="EMBL" id="MBB3668299.1"/>
    </source>
</evidence>
<comment type="similarity">
    <text evidence="2">Belongs to the diacylglycerol/lipid kinase family.</text>
</comment>
<dbReference type="Gene3D" id="2.60.200.40">
    <property type="match status" value="1"/>
</dbReference>
<protein>
    <submittedName>
        <fullName evidence="10">Diacylglycerol kinase (ATP)</fullName>
        <ecNumber evidence="10">2.7.1.107</ecNumber>
    </submittedName>
</protein>
<dbReference type="PANTHER" id="PTHR12358">
    <property type="entry name" value="SPHINGOSINE KINASE"/>
    <property type="match status" value="1"/>
</dbReference>
<evidence type="ECO:0000259" key="9">
    <source>
        <dbReference type="PROSITE" id="PS50146"/>
    </source>
</evidence>
<sequence>MAKSADSSVGAPTRRVLLLLNPAARQVRALRHAQRRIEGHPGLHIDLIVPDASDQAIQFDQARAAVEEGVDVVVVCGGDGMVSVGVSLVAGRGTPLGVIPAGTGNDFARAAGIPRRCEPALQRVLRALSQPQLPVRAVDALRVHAEAHDDGVGGARWRWAANSVNIGFDARVNQRANADRRTPRQLRYLVALLREVPRFSPLQFVAQFDDAAAAHLDSALVCIQNGATIGGGIRLAPGARIDDSLAEVSHVGPLSRAGLLALFPLLMLGMHRWLRPLTTIRARRCRIWVPAAAPVFADGDEFLSGASTGADGYWVSVELVPGAVALLG</sequence>
<dbReference type="EMBL" id="JACIBT010000013">
    <property type="protein sequence ID" value="MBB3668299.1"/>
    <property type="molecule type" value="Genomic_DNA"/>
</dbReference>
<dbReference type="InterPro" id="IPR001206">
    <property type="entry name" value="Diacylglycerol_kinase_cat_dom"/>
</dbReference>
<evidence type="ECO:0000256" key="2">
    <source>
        <dbReference type="ARBA" id="ARBA00005983"/>
    </source>
</evidence>
<proteinExistence type="inferred from homology"/>
<evidence type="ECO:0000256" key="4">
    <source>
        <dbReference type="ARBA" id="ARBA00022741"/>
    </source>
</evidence>
<dbReference type="GO" id="GO:0008654">
    <property type="term" value="P:phospholipid biosynthetic process"/>
    <property type="evidence" value="ECO:0007669"/>
    <property type="project" value="UniProtKB-KW"/>
</dbReference>
<dbReference type="InterPro" id="IPR017438">
    <property type="entry name" value="ATP-NAD_kinase_N"/>
</dbReference>
<evidence type="ECO:0000256" key="8">
    <source>
        <dbReference type="ARBA" id="ARBA00023264"/>
    </source>
</evidence>
<evidence type="ECO:0000313" key="11">
    <source>
        <dbReference type="Proteomes" id="UP000547528"/>
    </source>
</evidence>
<dbReference type="EC" id="2.7.1.107" evidence="10"/>
<dbReference type="InterPro" id="IPR045540">
    <property type="entry name" value="YegS/DAGK_C"/>
</dbReference>
<dbReference type="Gene3D" id="3.40.50.10330">
    <property type="entry name" value="Probable inorganic polyphosphate/atp-NAD kinase, domain 1"/>
    <property type="match status" value="1"/>
</dbReference>